<sequence>MQKSKMAIVCALLLLVVGLALLKVYADAARLSALVGFSRAGKTADFVKNPGISCVESYFYFEEGLKDDVIFGVDQEFIEGSKAPIYVKGGDWMAFVGLQRTGTVWVARGTEATMSGKPSQTRKWEILNLGSALRPRTWYCLRCRANFGTRHFVDMQVEGPGLNKTIDLSRYTLDYPNFMPFDGAAMTYYVHAMRGRSMMKEEGKPIIYFDDLRGLLASKGESRLTEVFYNDCESQPKVLKQPVSAPPIKLENYKDGLLYFERDEAKADFIESPFAHSGRRLARLDAGL</sequence>
<evidence type="ECO:0000313" key="2">
    <source>
        <dbReference type="Proteomes" id="UP000664277"/>
    </source>
</evidence>
<evidence type="ECO:0000313" key="1">
    <source>
        <dbReference type="EMBL" id="MBN8661555.1"/>
    </source>
</evidence>
<gene>
    <name evidence="1" type="ORF">J0M35_14415</name>
</gene>
<organism evidence="1 2">
    <name type="scientific">Candidatus Obscuribacter phosphatis</name>
    <dbReference type="NCBI Taxonomy" id="1906157"/>
    <lineage>
        <taxon>Bacteria</taxon>
        <taxon>Bacillati</taxon>
        <taxon>Candidatus Melainabacteria</taxon>
        <taxon>Candidatus Obscuribacterales</taxon>
        <taxon>Candidatus Obscuribacteraceae</taxon>
        <taxon>Candidatus Obscuribacter</taxon>
    </lineage>
</organism>
<reference evidence="1" key="1">
    <citation type="submission" date="2021-02" db="EMBL/GenBank/DDBJ databases">
        <title>Genome-Resolved Metagenomics of a Microbial Community Performing Photosynthetic Biological Nutrient Removal.</title>
        <authorList>
            <person name="Mcdaniel E.A."/>
        </authorList>
    </citation>
    <scope>NUCLEOTIDE SEQUENCE</scope>
    <source>
        <strain evidence="1">UWPOB_OBS1</strain>
    </source>
</reference>
<accession>A0A8J7TLY5</accession>
<proteinExistence type="predicted"/>
<dbReference type="AlphaFoldDB" id="A0A8J7TLY5"/>
<protein>
    <submittedName>
        <fullName evidence="1">Uncharacterized protein</fullName>
    </submittedName>
</protein>
<name>A0A8J7TLY5_9BACT</name>
<comment type="caution">
    <text evidence="1">The sequence shown here is derived from an EMBL/GenBank/DDBJ whole genome shotgun (WGS) entry which is preliminary data.</text>
</comment>
<dbReference type="EMBL" id="JAFLCK010000021">
    <property type="protein sequence ID" value="MBN8661555.1"/>
    <property type="molecule type" value="Genomic_DNA"/>
</dbReference>
<dbReference type="Proteomes" id="UP000664277">
    <property type="component" value="Unassembled WGS sequence"/>
</dbReference>